<keyword evidence="3" id="KW-0238">DNA-binding</keyword>
<dbReference type="PANTHER" id="PTHR30408:SF12">
    <property type="entry name" value="TYPE I RESTRICTION ENZYME MJAVIII SPECIFICITY SUBUNIT"/>
    <property type="match status" value="1"/>
</dbReference>
<dbReference type="GO" id="GO:0003677">
    <property type="term" value="F:DNA binding"/>
    <property type="evidence" value="ECO:0007669"/>
    <property type="project" value="UniProtKB-KW"/>
</dbReference>
<accession>A0A1G5ZE11</accession>
<dbReference type="Gene3D" id="3.90.220.20">
    <property type="entry name" value="DNA methylase specificity domains"/>
    <property type="match status" value="2"/>
</dbReference>
<dbReference type="InterPro" id="IPR044946">
    <property type="entry name" value="Restrct_endonuc_typeI_TRD_sf"/>
</dbReference>
<proteinExistence type="inferred from homology"/>
<dbReference type="Pfam" id="PF01420">
    <property type="entry name" value="Methylase_S"/>
    <property type="match status" value="2"/>
</dbReference>
<evidence type="ECO:0000256" key="2">
    <source>
        <dbReference type="ARBA" id="ARBA00022747"/>
    </source>
</evidence>
<evidence type="ECO:0000313" key="6">
    <source>
        <dbReference type="Proteomes" id="UP000198756"/>
    </source>
</evidence>
<dbReference type="OrthoDB" id="667970at2"/>
<evidence type="ECO:0000313" key="5">
    <source>
        <dbReference type="EMBL" id="SDA93064.1"/>
    </source>
</evidence>
<dbReference type="Gene3D" id="1.10.287.1120">
    <property type="entry name" value="Bipartite methylase S protein"/>
    <property type="match status" value="1"/>
</dbReference>
<dbReference type="AlphaFoldDB" id="A0A1G5ZE11"/>
<gene>
    <name evidence="5" type="ORF">SAMN03080617_03677</name>
</gene>
<evidence type="ECO:0000259" key="4">
    <source>
        <dbReference type="Pfam" id="PF01420"/>
    </source>
</evidence>
<dbReference type="Proteomes" id="UP000198756">
    <property type="component" value="Unassembled WGS sequence"/>
</dbReference>
<comment type="similarity">
    <text evidence="1">Belongs to the type-I restriction system S methylase family.</text>
</comment>
<evidence type="ECO:0000256" key="1">
    <source>
        <dbReference type="ARBA" id="ARBA00010923"/>
    </source>
</evidence>
<name>A0A1G5ZE11_9BACT</name>
<sequence length="372" mass="41178">MSNTAYKQTEVGLIPSDWEVKEFGEICCPSKARINPVTSSEIYKCIELEHLSQGSGILLGFANSQDLKSQKSIFEKGDVLFGKLRPYLRKYLLADFDGVCTTEIWVLKSEKETSNKFLYQLVQSDKIIEAANLSTGTKMPRAEWKTVSETKIPIPTKAEQTAIATALSDADALITGLEKLIAKKRNIKQGAMQKLLQPTAGWEVKKLGEICENIGSGKSNTQSKEGKYPTFGSTGIIGWCNTFDYSGHRILVARVGANAGTVNIVNGNYCVSDNTIMISLKPKIDLNFIFSFLILFQLNKLVFGSGQPLITGGQLRNIEIPIPKSIEEQTHIATILSDMDVEINALETKLEKYKKVKLGMMQNLLTGRIRLV</sequence>
<dbReference type="RefSeq" id="WP_092733296.1">
    <property type="nucleotide sequence ID" value="NZ_FMXE01000034.1"/>
</dbReference>
<keyword evidence="2" id="KW-0680">Restriction system</keyword>
<dbReference type="SUPFAM" id="SSF116734">
    <property type="entry name" value="DNA methylase specificity domain"/>
    <property type="match status" value="2"/>
</dbReference>
<dbReference type="GO" id="GO:0009307">
    <property type="term" value="P:DNA restriction-modification system"/>
    <property type="evidence" value="ECO:0007669"/>
    <property type="project" value="UniProtKB-KW"/>
</dbReference>
<reference evidence="6" key="1">
    <citation type="submission" date="2016-10" db="EMBL/GenBank/DDBJ databases">
        <authorList>
            <person name="Varghese N."/>
            <person name="Submissions S."/>
        </authorList>
    </citation>
    <scope>NUCLEOTIDE SEQUENCE [LARGE SCALE GENOMIC DNA]</scope>
    <source>
        <strain evidence="6">DSM 22703</strain>
    </source>
</reference>
<keyword evidence="6" id="KW-1185">Reference proteome</keyword>
<dbReference type="STRING" id="279824.SAMN03080617_03677"/>
<dbReference type="InterPro" id="IPR052021">
    <property type="entry name" value="Type-I_RS_S_subunit"/>
</dbReference>
<dbReference type="PANTHER" id="PTHR30408">
    <property type="entry name" value="TYPE-1 RESTRICTION ENZYME ECOKI SPECIFICITY PROTEIN"/>
    <property type="match status" value="1"/>
</dbReference>
<protein>
    <submittedName>
        <fullName evidence="5">Type I restriction enzyme, S subunit</fullName>
    </submittedName>
</protein>
<dbReference type="InterPro" id="IPR000055">
    <property type="entry name" value="Restrct_endonuc_typeI_TRD"/>
</dbReference>
<dbReference type="EMBL" id="FMXE01000034">
    <property type="protein sequence ID" value="SDA93064.1"/>
    <property type="molecule type" value="Genomic_DNA"/>
</dbReference>
<evidence type="ECO:0000256" key="3">
    <source>
        <dbReference type="ARBA" id="ARBA00023125"/>
    </source>
</evidence>
<organism evidence="5 6">
    <name type="scientific">Algoriphagus alkaliphilus</name>
    <dbReference type="NCBI Taxonomy" id="279824"/>
    <lineage>
        <taxon>Bacteria</taxon>
        <taxon>Pseudomonadati</taxon>
        <taxon>Bacteroidota</taxon>
        <taxon>Cytophagia</taxon>
        <taxon>Cytophagales</taxon>
        <taxon>Cyclobacteriaceae</taxon>
        <taxon>Algoriphagus</taxon>
    </lineage>
</organism>
<dbReference type="CDD" id="cd17266">
    <property type="entry name" value="RMtype1_S_Sau1132ORF3780P-TRD2-CR2_like"/>
    <property type="match status" value="1"/>
</dbReference>
<feature type="domain" description="Type I restriction modification DNA specificity" evidence="4">
    <location>
        <begin position="15"/>
        <end position="179"/>
    </location>
</feature>
<feature type="domain" description="Type I restriction modification DNA specificity" evidence="4">
    <location>
        <begin position="201"/>
        <end position="350"/>
    </location>
</feature>